<evidence type="ECO:0000256" key="7">
    <source>
        <dbReference type="ARBA" id="ARBA00022801"/>
    </source>
</evidence>
<evidence type="ECO:0000256" key="3">
    <source>
        <dbReference type="ARBA" id="ARBA00022475"/>
    </source>
</evidence>
<evidence type="ECO:0000256" key="4">
    <source>
        <dbReference type="ARBA" id="ARBA00022670"/>
    </source>
</evidence>
<evidence type="ECO:0000259" key="13">
    <source>
        <dbReference type="Pfam" id="PF01435"/>
    </source>
</evidence>
<evidence type="ECO:0000256" key="6">
    <source>
        <dbReference type="ARBA" id="ARBA00022723"/>
    </source>
</evidence>
<keyword evidence="3" id="KW-1003">Cell membrane</keyword>
<evidence type="ECO:0000256" key="10">
    <source>
        <dbReference type="ARBA" id="ARBA00023049"/>
    </source>
</evidence>
<sequence>MDDARFEGMVRRLEQLSQDKPGEYQLRVALLALLGFALLALLVGFAGLGLLLLLGIAALLVFSGGKALLLLLKLGKLLILAAVPLWMLLSASFKALFVRLQAPAGRELQRDEAPELFRAIEQLRQQLKGPRFHHVLLTDELNAAVVQRPLFGLIGWPRNYLILGLPLLESLSPVEAVAVVAHEYGHLAGSHGRFGAFIYRLRLSWGTIQQLSRQWQGWAGRRLQALVDWYAPYFNAYSFVLARANEYQADRASADLVGAAVAADALKRVNLAIPRHEAFMGEQLAQIRWQATPPQDLALRWAEHSRQAPDSNAASAWLNEALSRQPQLHDTHPALAERLRALGQTDTATLPTLELAQTAAQAWLGQGLDALRSEFGCSWQAQVAEPWKARHLHLQEQQQELETLLAIAEPSQAELLKRLRLQRELQPDFDARQAFSDFTARYPDDEVGLYELALAMLGSGAAEDLETALGLLDRVMQLDPEATILICEQVHARLQARQDARAAGYARRAQERLQWEALRRAQLNTLSATEELRAAGDTPELQGFARQVLAQQGQGVAAAFFLRRVLAADPALPCYLLAVELTLWQRLRGKQQAIVERLVAPDWPAPIIVCVLEKQYKPMRKRLLKLADARLR</sequence>
<dbReference type="PANTHER" id="PTHR43221">
    <property type="entry name" value="PROTEASE HTPX"/>
    <property type="match status" value="1"/>
</dbReference>
<dbReference type="Gene3D" id="3.30.2010.10">
    <property type="entry name" value="Metalloproteases ('zincins'), catalytic domain"/>
    <property type="match status" value="1"/>
</dbReference>
<comment type="subcellular location">
    <subcellularLocation>
        <location evidence="2">Cell membrane</location>
        <topology evidence="2">Multi-pass membrane protein</topology>
    </subcellularLocation>
</comment>
<accession>A0ABU3PJ05</accession>
<gene>
    <name evidence="14" type="ORF">RQP53_24350</name>
</gene>
<feature type="transmembrane region" description="Helical" evidence="12">
    <location>
        <begin position="29"/>
        <end position="62"/>
    </location>
</feature>
<evidence type="ECO:0000256" key="9">
    <source>
        <dbReference type="ARBA" id="ARBA00022989"/>
    </source>
</evidence>
<proteinExistence type="predicted"/>
<dbReference type="RefSeq" id="WP_315653332.1">
    <property type="nucleotide sequence ID" value="NZ_JAVXZY010000017.1"/>
</dbReference>
<keyword evidence="7" id="KW-0378">Hydrolase</keyword>
<name>A0ABU3PJ05_9BURK</name>
<evidence type="ECO:0000256" key="12">
    <source>
        <dbReference type="SAM" id="Phobius"/>
    </source>
</evidence>
<keyword evidence="6" id="KW-0479">Metal-binding</keyword>
<evidence type="ECO:0000256" key="2">
    <source>
        <dbReference type="ARBA" id="ARBA00004651"/>
    </source>
</evidence>
<evidence type="ECO:0000256" key="5">
    <source>
        <dbReference type="ARBA" id="ARBA00022692"/>
    </source>
</evidence>
<keyword evidence="8" id="KW-0862">Zinc</keyword>
<keyword evidence="10" id="KW-0482">Metalloprotease</keyword>
<feature type="transmembrane region" description="Helical" evidence="12">
    <location>
        <begin position="74"/>
        <end position="93"/>
    </location>
</feature>
<dbReference type="InterPro" id="IPR011990">
    <property type="entry name" value="TPR-like_helical_dom_sf"/>
</dbReference>
<comment type="caution">
    <text evidence="14">The sequence shown here is derived from an EMBL/GenBank/DDBJ whole genome shotgun (WGS) entry which is preliminary data.</text>
</comment>
<reference evidence="14" key="1">
    <citation type="submission" date="2023-09" db="EMBL/GenBank/DDBJ databases">
        <title>Paucibacter sp. APW11 Genome sequencing and assembly.</title>
        <authorList>
            <person name="Kim I."/>
        </authorList>
    </citation>
    <scope>NUCLEOTIDE SEQUENCE</scope>
    <source>
        <strain evidence="14">APW11</strain>
    </source>
</reference>
<dbReference type="CDD" id="cd07328">
    <property type="entry name" value="M48_Ste24p_like"/>
    <property type="match status" value="1"/>
</dbReference>
<dbReference type="Pfam" id="PF01435">
    <property type="entry name" value="Peptidase_M48"/>
    <property type="match status" value="1"/>
</dbReference>
<keyword evidence="15" id="KW-1185">Reference proteome</keyword>
<feature type="domain" description="Peptidase M48" evidence="13">
    <location>
        <begin position="156"/>
        <end position="344"/>
    </location>
</feature>
<keyword evidence="5 12" id="KW-0812">Transmembrane</keyword>
<dbReference type="InterPro" id="IPR001915">
    <property type="entry name" value="Peptidase_M48"/>
</dbReference>
<evidence type="ECO:0000313" key="15">
    <source>
        <dbReference type="Proteomes" id="UP001246372"/>
    </source>
</evidence>
<protein>
    <submittedName>
        <fullName evidence="14">M48 family metallopeptidase</fullName>
    </submittedName>
</protein>
<evidence type="ECO:0000313" key="14">
    <source>
        <dbReference type="EMBL" id="MDT9002435.1"/>
    </source>
</evidence>
<keyword evidence="9 12" id="KW-1133">Transmembrane helix</keyword>
<evidence type="ECO:0000256" key="1">
    <source>
        <dbReference type="ARBA" id="ARBA00001947"/>
    </source>
</evidence>
<dbReference type="InterPro" id="IPR050083">
    <property type="entry name" value="HtpX_protease"/>
</dbReference>
<dbReference type="EMBL" id="JAVXZY010000017">
    <property type="protein sequence ID" value="MDT9002435.1"/>
    <property type="molecule type" value="Genomic_DNA"/>
</dbReference>
<keyword evidence="11 12" id="KW-0472">Membrane</keyword>
<keyword evidence="4" id="KW-0645">Protease</keyword>
<dbReference type="Proteomes" id="UP001246372">
    <property type="component" value="Unassembled WGS sequence"/>
</dbReference>
<comment type="cofactor">
    <cofactor evidence="1">
        <name>Zn(2+)</name>
        <dbReference type="ChEBI" id="CHEBI:29105"/>
    </cofactor>
</comment>
<evidence type="ECO:0000256" key="8">
    <source>
        <dbReference type="ARBA" id="ARBA00022833"/>
    </source>
</evidence>
<evidence type="ECO:0000256" key="11">
    <source>
        <dbReference type="ARBA" id="ARBA00023136"/>
    </source>
</evidence>
<dbReference type="SUPFAM" id="SSF48452">
    <property type="entry name" value="TPR-like"/>
    <property type="match status" value="1"/>
</dbReference>
<organism evidence="14 15">
    <name type="scientific">Roseateles aquae</name>
    <dbReference type="NCBI Taxonomy" id="3077235"/>
    <lineage>
        <taxon>Bacteria</taxon>
        <taxon>Pseudomonadati</taxon>
        <taxon>Pseudomonadota</taxon>
        <taxon>Betaproteobacteria</taxon>
        <taxon>Burkholderiales</taxon>
        <taxon>Sphaerotilaceae</taxon>
        <taxon>Roseateles</taxon>
    </lineage>
</organism>
<dbReference type="PANTHER" id="PTHR43221:SF1">
    <property type="entry name" value="PROTEASE HTPX"/>
    <property type="match status" value="1"/>
</dbReference>